<dbReference type="InterPro" id="IPR011041">
    <property type="entry name" value="Quinoprot_gluc/sorb_DH_b-prop"/>
</dbReference>
<organism evidence="3 4">
    <name type="scientific">Acinetobacter junii SH205</name>
    <dbReference type="NCBI Taxonomy" id="575587"/>
    <lineage>
        <taxon>Bacteria</taxon>
        <taxon>Pseudomonadati</taxon>
        <taxon>Pseudomonadota</taxon>
        <taxon>Gammaproteobacteria</taxon>
        <taxon>Moraxellales</taxon>
        <taxon>Moraxellaceae</taxon>
        <taxon>Acinetobacter</taxon>
    </lineage>
</organism>
<feature type="domain" description="Glucose/Sorbosone dehydrogenase" evidence="2">
    <location>
        <begin position="62"/>
        <end position="390"/>
    </location>
</feature>
<dbReference type="Proteomes" id="UP000018442">
    <property type="component" value="Unassembled WGS sequence"/>
</dbReference>
<dbReference type="Pfam" id="PF07995">
    <property type="entry name" value="GSDH"/>
    <property type="match status" value="1"/>
</dbReference>
<evidence type="ECO:0000313" key="3">
    <source>
        <dbReference type="EMBL" id="EEY92691.1"/>
    </source>
</evidence>
<evidence type="ECO:0000313" key="4">
    <source>
        <dbReference type="Proteomes" id="UP000018442"/>
    </source>
</evidence>
<dbReference type="EMBL" id="GG705012">
    <property type="protein sequence ID" value="EEY92691.1"/>
    <property type="molecule type" value="Genomic_DNA"/>
</dbReference>
<name>D0SP27_ACIJU</name>
<dbReference type="InterPro" id="IPR012938">
    <property type="entry name" value="Glc/Sorbosone_DH"/>
</dbReference>
<dbReference type="HOGENOM" id="CLU_012253_1_1_6"/>
<dbReference type="PANTHER" id="PTHR19328:SF75">
    <property type="entry name" value="ALDOSE SUGAR DEHYDROGENASE YLII"/>
    <property type="match status" value="1"/>
</dbReference>
<dbReference type="InterPro" id="IPR011042">
    <property type="entry name" value="6-blade_b-propeller_TolB-like"/>
</dbReference>
<dbReference type="SUPFAM" id="SSF50952">
    <property type="entry name" value="Soluble quinoprotein glucose dehydrogenase"/>
    <property type="match status" value="1"/>
</dbReference>
<evidence type="ECO:0000256" key="1">
    <source>
        <dbReference type="SAM" id="SignalP"/>
    </source>
</evidence>
<evidence type="ECO:0000259" key="2">
    <source>
        <dbReference type="Pfam" id="PF07995"/>
    </source>
</evidence>
<keyword evidence="1" id="KW-0732">Signal</keyword>
<feature type="chain" id="PRO_5003016598" evidence="1">
    <location>
        <begin position="29"/>
        <end position="394"/>
    </location>
</feature>
<dbReference type="PROSITE" id="PS51257">
    <property type="entry name" value="PROKAR_LIPOPROTEIN"/>
    <property type="match status" value="1"/>
</dbReference>
<dbReference type="AlphaFoldDB" id="D0SP27"/>
<accession>D0SP27</accession>
<gene>
    <name evidence="3" type="ORF">HMPREF0026_02237</name>
</gene>
<feature type="signal peptide" evidence="1">
    <location>
        <begin position="1"/>
        <end position="28"/>
    </location>
</feature>
<protein>
    <submittedName>
        <fullName evidence="3">Glucose/Sorbosone dehydrogenase</fullName>
    </submittedName>
</protein>
<reference evidence="4" key="1">
    <citation type="journal article" date="2012" name="PLoS ONE">
        <title>The success of Acinetobacter species; genetic, metabolic and virulence attributes.</title>
        <authorList>
            <person name="Peleg A.Y."/>
            <person name="de Breij A."/>
            <person name="Adams M.D."/>
            <person name="Cerqueira G.M."/>
            <person name="Mocali S."/>
            <person name="Galardini M."/>
            <person name="Nibbering P.H."/>
            <person name="Earl A.M."/>
            <person name="Ward D.V."/>
            <person name="Paterson D.L."/>
            <person name="Seifert H."/>
            <person name="Dijkshoorn L."/>
        </authorList>
    </citation>
    <scope>NUCLEOTIDE SEQUENCE [LARGE SCALE GENOMIC DNA]</scope>
    <source>
        <strain evidence="4">SH205</strain>
    </source>
</reference>
<sequence length="394" mass="43509">MNECEGRSVMSKLFVAPLICSSALLLLACGPNNTNSKAPENSVQHTQNTLNQTFRIDTFAQFDEPWAVVVLPDQRLLITERKGQLELFDPKTKKNLNVQGIPTVSYGGQGGLGDVVLHPDFKNNHWIYLSYAVQGSGGYGAEISCAKLDLSNPEQPKLTDLKRIWQQVPKVSGQGHYAHRMLFGADGKLWVSSGERQKFDPAQDMKSNLGKILRLNEDGTPVSDNPFSQQGGVTAEIWSLGHRNPLGMAFDDQKQLWVVEMGPKGGDELNQILKGANYGYPIVSNGDHYSGLPIPDHKTRPEFKAPAIDWTPVISPSSMIIYTGDKFPLWQQKALIGGLSSKSIVVVDLKSQPVKEVQRLDMKQRIRGLQQAQDGSIWVIQDGPQAKLLKLNAN</sequence>
<dbReference type="Gene3D" id="2.120.10.30">
    <property type="entry name" value="TolB, C-terminal domain"/>
    <property type="match status" value="1"/>
</dbReference>
<proteinExistence type="predicted"/>
<dbReference type="PANTHER" id="PTHR19328">
    <property type="entry name" value="HEDGEHOG-INTERACTING PROTEIN"/>
    <property type="match status" value="1"/>
</dbReference>